<gene>
    <name evidence="2" type="ORF">C1I98_38395</name>
</gene>
<dbReference type="EMBL" id="POUA01000668">
    <property type="protein sequence ID" value="PZG18339.1"/>
    <property type="molecule type" value="Genomic_DNA"/>
</dbReference>
<proteinExistence type="predicted"/>
<feature type="domain" description="DUF8094" evidence="1">
    <location>
        <begin position="1"/>
        <end position="206"/>
    </location>
</feature>
<dbReference type="Proteomes" id="UP000248544">
    <property type="component" value="Unassembled WGS sequence"/>
</dbReference>
<organism evidence="2 3">
    <name type="scientific">Spongiactinospora gelatinilytica</name>
    <dbReference type="NCBI Taxonomy" id="2666298"/>
    <lineage>
        <taxon>Bacteria</taxon>
        <taxon>Bacillati</taxon>
        <taxon>Actinomycetota</taxon>
        <taxon>Actinomycetes</taxon>
        <taxon>Streptosporangiales</taxon>
        <taxon>Streptosporangiaceae</taxon>
        <taxon>Spongiactinospora</taxon>
    </lineage>
</organism>
<sequence>PQPGRARWFLATITYTGATARTHLIFEETTAGWRVVAASRTDGQVPQPHLDAQGQATALDAGTRTGLIADPLQVAHAHGWSVASAHRAKQARTLLAPGEHTTQAARAVLADRAVLRGQWWFRHAARVLPPIYALRTADGGALAWYGLHDRQRFLPATASPAPIRFAKTELTRRPYYTRRVSIDRAGWFLAAIPPAGSQAKADIIGAWSLTTAVDGA</sequence>
<dbReference type="AlphaFoldDB" id="A0A2W2ENK5"/>
<dbReference type="RefSeq" id="WP_158558394.1">
    <property type="nucleotide sequence ID" value="NZ_POUA01000668.1"/>
</dbReference>
<evidence type="ECO:0000259" key="1">
    <source>
        <dbReference type="Pfam" id="PF26366"/>
    </source>
</evidence>
<accession>A0A2W2ENK5</accession>
<name>A0A2W2ENK5_9ACTN</name>
<protein>
    <recommendedName>
        <fullName evidence="1">DUF8094 domain-containing protein</fullName>
    </recommendedName>
</protein>
<reference evidence="2 3" key="1">
    <citation type="submission" date="2018-01" db="EMBL/GenBank/DDBJ databases">
        <title>Draft genome sequence of Sphaerisporangium sp. 7K107.</title>
        <authorList>
            <person name="Sahin N."/>
            <person name="Saygin H."/>
            <person name="Ay H."/>
        </authorList>
    </citation>
    <scope>NUCLEOTIDE SEQUENCE [LARGE SCALE GENOMIC DNA]</scope>
    <source>
        <strain evidence="2 3">7K107</strain>
    </source>
</reference>
<feature type="non-terminal residue" evidence="2">
    <location>
        <position position="1"/>
    </location>
</feature>
<evidence type="ECO:0000313" key="3">
    <source>
        <dbReference type="Proteomes" id="UP000248544"/>
    </source>
</evidence>
<keyword evidence="3" id="KW-1185">Reference proteome</keyword>
<dbReference type="Pfam" id="PF26366">
    <property type="entry name" value="DUF8094"/>
    <property type="match status" value="1"/>
</dbReference>
<comment type="caution">
    <text evidence="2">The sequence shown here is derived from an EMBL/GenBank/DDBJ whole genome shotgun (WGS) entry which is preliminary data.</text>
</comment>
<evidence type="ECO:0000313" key="2">
    <source>
        <dbReference type="EMBL" id="PZG18339.1"/>
    </source>
</evidence>
<dbReference type="InterPro" id="IPR058407">
    <property type="entry name" value="DUF8094"/>
</dbReference>